<proteinExistence type="predicted"/>
<dbReference type="Proteomes" id="UP000735302">
    <property type="component" value="Unassembled WGS sequence"/>
</dbReference>
<comment type="caution">
    <text evidence="1">The sequence shown here is derived from an EMBL/GenBank/DDBJ whole genome shotgun (WGS) entry which is preliminary data.</text>
</comment>
<evidence type="ECO:0000313" key="2">
    <source>
        <dbReference type="Proteomes" id="UP000735302"/>
    </source>
</evidence>
<dbReference type="EMBL" id="BLXT01004901">
    <property type="protein sequence ID" value="GFO17807.1"/>
    <property type="molecule type" value="Genomic_DNA"/>
</dbReference>
<organism evidence="1 2">
    <name type="scientific">Plakobranchus ocellatus</name>
    <dbReference type="NCBI Taxonomy" id="259542"/>
    <lineage>
        <taxon>Eukaryota</taxon>
        <taxon>Metazoa</taxon>
        <taxon>Spiralia</taxon>
        <taxon>Lophotrochozoa</taxon>
        <taxon>Mollusca</taxon>
        <taxon>Gastropoda</taxon>
        <taxon>Heterobranchia</taxon>
        <taxon>Euthyneura</taxon>
        <taxon>Panpulmonata</taxon>
        <taxon>Sacoglossa</taxon>
        <taxon>Placobranchoidea</taxon>
        <taxon>Plakobranchidae</taxon>
        <taxon>Plakobranchus</taxon>
    </lineage>
</organism>
<dbReference type="AlphaFoldDB" id="A0AAV4BFR8"/>
<keyword evidence="2" id="KW-1185">Reference proteome</keyword>
<dbReference type="InterPro" id="IPR036595">
    <property type="entry name" value="A-macroglobulin_rcpt-bd_sf"/>
</dbReference>
<dbReference type="Gene3D" id="2.60.40.690">
    <property type="entry name" value="Alpha-macroglobulin, receptor-binding domain"/>
    <property type="match status" value="1"/>
</dbReference>
<sequence length="253" mass="29022">MGLITLQMFTSWSPTIRSLFKLENSYSKIGIKGVEYVKNEGLLHIYFEKLENSYSTIGIKGVEYVKKEGLLHIYFEKFSGTSKQFLVDVVQDMDLKVYNAEKAYIRAVEYYDTGVTTAKSYRIKTTCRGKLKKKTKACITTWKIPPNFRSAVCNAAAVYTTLAGREKDRPIILLQNLRPVKTETKLKHFVFPRLPPGCECSLFSKDGGPRQVMIVTHSTFYRKYLTLDQYSIIMRNSRKARAEARAAQETCPF</sequence>
<dbReference type="GO" id="GO:0005576">
    <property type="term" value="C:extracellular region"/>
    <property type="evidence" value="ECO:0007669"/>
    <property type="project" value="InterPro"/>
</dbReference>
<reference evidence="1 2" key="1">
    <citation type="journal article" date="2021" name="Elife">
        <title>Chloroplast acquisition without the gene transfer in kleptoplastic sea slugs, Plakobranchus ocellatus.</title>
        <authorList>
            <person name="Maeda T."/>
            <person name="Takahashi S."/>
            <person name="Yoshida T."/>
            <person name="Shimamura S."/>
            <person name="Takaki Y."/>
            <person name="Nagai Y."/>
            <person name="Toyoda A."/>
            <person name="Suzuki Y."/>
            <person name="Arimoto A."/>
            <person name="Ishii H."/>
            <person name="Satoh N."/>
            <person name="Nishiyama T."/>
            <person name="Hasebe M."/>
            <person name="Maruyama T."/>
            <person name="Minagawa J."/>
            <person name="Obokata J."/>
            <person name="Shigenobu S."/>
        </authorList>
    </citation>
    <scope>NUCLEOTIDE SEQUENCE [LARGE SCALE GENOMIC DNA]</scope>
</reference>
<name>A0AAV4BFR8_9GAST</name>
<gene>
    <name evidence="1" type="ORF">PoB_004431200</name>
</gene>
<protein>
    <submittedName>
        <fullName evidence="1">Alpha-2-macroglobulin-like protein</fullName>
    </submittedName>
</protein>
<evidence type="ECO:0000313" key="1">
    <source>
        <dbReference type="EMBL" id="GFO17807.1"/>
    </source>
</evidence>
<dbReference type="SUPFAM" id="SSF49410">
    <property type="entry name" value="Alpha-macroglobulin receptor domain"/>
    <property type="match status" value="1"/>
</dbReference>
<accession>A0AAV4BFR8</accession>